<comment type="function">
    <text evidence="7">Cytochromes P450 are a group of heme-thiolate monooxygenases. They oxidize a variety of structurally unrelated compounds, including steroids, fatty acids, and xenobiotics.</text>
</comment>
<dbReference type="PANTHER" id="PTHR46696">
    <property type="entry name" value="P450, PUTATIVE (EUROFUNG)-RELATED"/>
    <property type="match status" value="1"/>
</dbReference>
<dbReference type="SUPFAM" id="SSF48264">
    <property type="entry name" value="Cytochrome P450"/>
    <property type="match status" value="1"/>
</dbReference>
<dbReference type="Pfam" id="PF00067">
    <property type="entry name" value="p450"/>
    <property type="match status" value="1"/>
</dbReference>
<evidence type="ECO:0000313" key="8">
    <source>
        <dbReference type="EMBL" id="RVT92304.1"/>
    </source>
</evidence>
<evidence type="ECO:0000313" key="9">
    <source>
        <dbReference type="Proteomes" id="UP000282957"/>
    </source>
</evidence>
<evidence type="ECO:0000256" key="3">
    <source>
        <dbReference type="ARBA" id="ARBA00022723"/>
    </source>
</evidence>
<accession>A0A437M494</accession>
<dbReference type="GO" id="GO:0005506">
    <property type="term" value="F:iron ion binding"/>
    <property type="evidence" value="ECO:0007669"/>
    <property type="project" value="InterPro"/>
</dbReference>
<dbReference type="PRINTS" id="PR00359">
    <property type="entry name" value="BP450"/>
</dbReference>
<sequence length="389" mass="42993">MIPLRLSAMSFSFDPFDFAVHADPYPFYRVLRDSHPVYWSEGAKCFVLSRHADVFSALHSVPRFSNTGGNVIDDSRAKLGRTVGSVDPPRHGELRGLVNEAFNRRQVAKEEAFIAETVARLLHGRQAPFDLVRDVTSPLSGAIMAQLLGLEGADLAEFKRLLDISLFRDPVTRARTPEGEAAQAEMFRLTAAQVEKRRDNPGEDMISALLAMDLEPESTVWMARAVFGAGFESTSSFLANACLAFMRNPAQARLLREAPALLPQAIEEALRYETPAQRFARLLLEDTEMHGVTMPAGSKIMLLYGSANRDERAFDRPEEFDITRKPGRHMALGHGIHFCAGAALARSIAGHFLPVVLPLLEQAKLPDGPLQWAHSPTFRSLTALPLRPA</sequence>
<keyword evidence="6" id="KW-0503">Monooxygenase</keyword>
<proteinExistence type="inferred from homology"/>
<protein>
    <submittedName>
        <fullName evidence="8">Cytochrome P450</fullName>
    </submittedName>
</protein>
<dbReference type="AlphaFoldDB" id="A0A437M494"/>
<dbReference type="PANTHER" id="PTHR46696:SF1">
    <property type="entry name" value="CYTOCHROME P450 YJIB-RELATED"/>
    <property type="match status" value="1"/>
</dbReference>
<organism evidence="8 9">
    <name type="scientific">Rhodovarius crocodyli</name>
    <dbReference type="NCBI Taxonomy" id="1979269"/>
    <lineage>
        <taxon>Bacteria</taxon>
        <taxon>Pseudomonadati</taxon>
        <taxon>Pseudomonadota</taxon>
        <taxon>Alphaproteobacteria</taxon>
        <taxon>Acetobacterales</taxon>
        <taxon>Roseomonadaceae</taxon>
        <taxon>Rhodovarius</taxon>
    </lineage>
</organism>
<keyword evidence="3" id="KW-0479">Metal-binding</keyword>
<dbReference type="OrthoDB" id="9764248at2"/>
<comment type="similarity">
    <text evidence="1">Belongs to the cytochrome P450 family.</text>
</comment>
<keyword evidence="5" id="KW-0408">Iron</keyword>
<reference evidence="8 9" key="1">
    <citation type="submission" date="2019-01" db="EMBL/GenBank/DDBJ databases">
        <authorList>
            <person name="Chen W.-M."/>
        </authorList>
    </citation>
    <scope>NUCLEOTIDE SEQUENCE [LARGE SCALE GENOMIC DNA]</scope>
    <source>
        <strain evidence="8 9">CCP-6</strain>
    </source>
</reference>
<evidence type="ECO:0000256" key="6">
    <source>
        <dbReference type="ARBA" id="ARBA00023033"/>
    </source>
</evidence>
<dbReference type="Proteomes" id="UP000282957">
    <property type="component" value="Unassembled WGS sequence"/>
</dbReference>
<keyword evidence="4" id="KW-0560">Oxidoreductase</keyword>
<comment type="caution">
    <text evidence="8">The sequence shown here is derived from an EMBL/GenBank/DDBJ whole genome shotgun (WGS) entry which is preliminary data.</text>
</comment>
<evidence type="ECO:0000256" key="5">
    <source>
        <dbReference type="ARBA" id="ARBA00023004"/>
    </source>
</evidence>
<evidence type="ECO:0000256" key="7">
    <source>
        <dbReference type="ARBA" id="ARBA00043906"/>
    </source>
</evidence>
<gene>
    <name evidence="8" type="ORF">EOD42_19020</name>
</gene>
<evidence type="ECO:0000256" key="2">
    <source>
        <dbReference type="ARBA" id="ARBA00022617"/>
    </source>
</evidence>
<dbReference type="GO" id="GO:0016705">
    <property type="term" value="F:oxidoreductase activity, acting on paired donors, with incorporation or reduction of molecular oxygen"/>
    <property type="evidence" value="ECO:0007669"/>
    <property type="project" value="InterPro"/>
</dbReference>
<evidence type="ECO:0000256" key="4">
    <source>
        <dbReference type="ARBA" id="ARBA00023002"/>
    </source>
</evidence>
<keyword evidence="9" id="KW-1185">Reference proteome</keyword>
<dbReference type="Gene3D" id="1.10.630.10">
    <property type="entry name" value="Cytochrome P450"/>
    <property type="match status" value="1"/>
</dbReference>
<dbReference type="InterPro" id="IPR036396">
    <property type="entry name" value="Cyt_P450_sf"/>
</dbReference>
<dbReference type="InterPro" id="IPR002397">
    <property type="entry name" value="Cyt_P450_B"/>
</dbReference>
<evidence type="ECO:0000256" key="1">
    <source>
        <dbReference type="ARBA" id="ARBA00010617"/>
    </source>
</evidence>
<dbReference type="GO" id="GO:0020037">
    <property type="term" value="F:heme binding"/>
    <property type="evidence" value="ECO:0007669"/>
    <property type="project" value="InterPro"/>
</dbReference>
<keyword evidence="2" id="KW-0349">Heme</keyword>
<name>A0A437M494_9PROT</name>
<dbReference type="GO" id="GO:0004497">
    <property type="term" value="F:monooxygenase activity"/>
    <property type="evidence" value="ECO:0007669"/>
    <property type="project" value="UniProtKB-KW"/>
</dbReference>
<dbReference type="InterPro" id="IPR001128">
    <property type="entry name" value="Cyt_P450"/>
</dbReference>
<dbReference type="EMBL" id="SACL01000007">
    <property type="protein sequence ID" value="RVT92304.1"/>
    <property type="molecule type" value="Genomic_DNA"/>
</dbReference>
<dbReference type="FunFam" id="1.10.630.10:FF:000018">
    <property type="entry name" value="Cytochrome P450 monooxygenase"/>
    <property type="match status" value="1"/>
</dbReference>